<feature type="region of interest" description="Disordered" evidence="1">
    <location>
        <begin position="187"/>
        <end position="293"/>
    </location>
</feature>
<name>K3XD87_GLOUD</name>
<organism evidence="2 3">
    <name type="scientific">Globisporangium ultimum (strain ATCC 200006 / CBS 805.95 / DAOM BR144)</name>
    <name type="common">Pythium ultimum</name>
    <dbReference type="NCBI Taxonomy" id="431595"/>
    <lineage>
        <taxon>Eukaryota</taxon>
        <taxon>Sar</taxon>
        <taxon>Stramenopiles</taxon>
        <taxon>Oomycota</taxon>
        <taxon>Peronosporomycetes</taxon>
        <taxon>Pythiales</taxon>
        <taxon>Pythiaceae</taxon>
        <taxon>Globisporangium</taxon>
    </lineage>
</organism>
<evidence type="ECO:0000313" key="2">
    <source>
        <dbReference type="EnsemblProtists" id="PYU1_T015186"/>
    </source>
</evidence>
<feature type="region of interest" description="Disordered" evidence="1">
    <location>
        <begin position="377"/>
        <end position="467"/>
    </location>
</feature>
<feature type="compositionally biased region" description="Basic residues" evidence="1">
    <location>
        <begin position="394"/>
        <end position="408"/>
    </location>
</feature>
<dbReference type="InParanoid" id="K3XD87"/>
<feature type="region of interest" description="Disordered" evidence="1">
    <location>
        <begin position="322"/>
        <end position="344"/>
    </location>
</feature>
<feature type="compositionally biased region" description="Basic residues" evidence="1">
    <location>
        <begin position="20"/>
        <end position="34"/>
    </location>
</feature>
<evidence type="ECO:0000313" key="3">
    <source>
        <dbReference type="Proteomes" id="UP000019132"/>
    </source>
</evidence>
<feature type="region of interest" description="Disordered" evidence="1">
    <location>
        <begin position="1"/>
        <end position="103"/>
    </location>
</feature>
<dbReference type="EMBL" id="ADOS01001422">
    <property type="status" value="NOT_ANNOTATED_CDS"/>
    <property type="molecule type" value="Genomic_DNA"/>
</dbReference>
<sequence>MRQHQHQRPPPSSMLPTTAKNKKLRHRTTRHVHSRGTNPRGLPFVPSRENSRAPCQTSQLGPHAPTSTPASATLVHAANDRQKQETPPPHHQTCALTGNQPAWPPIRPISRKLARTMPNFATWPTCANINTSVRHPRPCCQRPPKTRNSATAPPHMCTHGEPTRVASHSSHLAKTRAHHAKLHNLAHMRQHQHQRPPPSSMLPTTAKNKKLRHRTTRHVHSRGTNPRGLPFVPSRENSRAPCQTSQLGPHAPTSTPASATLVHAANDRQKQETPPPHHQTCALTGNQPAWPPIRPISRKLARTMPNFATWPTCANINTSVRHPRPCCQRPPKTRNSATAPPDMCTHGEPTRVASHSSHLAKTRAHHAKLRNLAHMRQHQHQRPPPSSMLPTTAKNKKLRHRTTRHVHSRGTNPRGLPFVPSRENSRAPCQTSQLGPHAPTSTPASATLVHAANDRQKQETPPPHHQT</sequence>
<dbReference type="Proteomes" id="UP000019132">
    <property type="component" value="Unassembled WGS sequence"/>
</dbReference>
<dbReference type="HOGENOM" id="CLU_586089_0_0_1"/>
<dbReference type="VEuPathDB" id="FungiDB:PYU1_G015155"/>
<feature type="region of interest" description="Disordered" evidence="1">
    <location>
        <begin position="135"/>
        <end position="172"/>
    </location>
</feature>
<feature type="compositionally biased region" description="Polar residues" evidence="1">
    <location>
        <begin position="53"/>
        <end position="71"/>
    </location>
</feature>
<evidence type="ECO:0000256" key="1">
    <source>
        <dbReference type="SAM" id="MobiDB-lite"/>
    </source>
</evidence>
<reference evidence="3" key="2">
    <citation type="submission" date="2010-04" db="EMBL/GenBank/DDBJ databases">
        <authorList>
            <person name="Buell R."/>
            <person name="Hamilton J."/>
            <person name="Hostetler J."/>
        </authorList>
    </citation>
    <scope>NUCLEOTIDE SEQUENCE [LARGE SCALE GENOMIC DNA]</scope>
    <source>
        <strain evidence="3">DAOM:BR144</strain>
    </source>
</reference>
<reference evidence="2" key="3">
    <citation type="submission" date="2015-02" db="UniProtKB">
        <authorList>
            <consortium name="EnsemblProtists"/>
        </authorList>
    </citation>
    <scope>IDENTIFICATION</scope>
    <source>
        <strain evidence="2">DAOM BR144</strain>
    </source>
</reference>
<dbReference type="EnsemblProtists" id="PYU1_T015186">
    <property type="protein sequence ID" value="PYU1_T015186"/>
    <property type="gene ID" value="PYU1_G015155"/>
</dbReference>
<reference evidence="3" key="1">
    <citation type="journal article" date="2010" name="Genome Biol.">
        <title>Genome sequence of the necrotrophic plant pathogen Pythium ultimum reveals original pathogenicity mechanisms and effector repertoire.</title>
        <authorList>
            <person name="Levesque C.A."/>
            <person name="Brouwer H."/>
            <person name="Cano L."/>
            <person name="Hamilton J.P."/>
            <person name="Holt C."/>
            <person name="Huitema E."/>
            <person name="Raffaele S."/>
            <person name="Robideau G.P."/>
            <person name="Thines M."/>
            <person name="Win J."/>
            <person name="Zerillo M.M."/>
            <person name="Beakes G.W."/>
            <person name="Boore J.L."/>
            <person name="Busam D."/>
            <person name="Dumas B."/>
            <person name="Ferriera S."/>
            <person name="Fuerstenberg S.I."/>
            <person name="Gachon C.M."/>
            <person name="Gaulin E."/>
            <person name="Govers F."/>
            <person name="Grenville-Briggs L."/>
            <person name="Horner N."/>
            <person name="Hostetler J."/>
            <person name="Jiang R.H."/>
            <person name="Johnson J."/>
            <person name="Krajaejun T."/>
            <person name="Lin H."/>
            <person name="Meijer H.J."/>
            <person name="Moore B."/>
            <person name="Morris P."/>
            <person name="Phuntmart V."/>
            <person name="Puiu D."/>
            <person name="Shetty J."/>
            <person name="Stajich J.E."/>
            <person name="Tripathy S."/>
            <person name="Wawra S."/>
            <person name="van West P."/>
            <person name="Whitty B.R."/>
            <person name="Coutinho P.M."/>
            <person name="Henrissat B."/>
            <person name="Martin F."/>
            <person name="Thomas P.D."/>
            <person name="Tyler B.M."/>
            <person name="De Vries R.P."/>
            <person name="Kamoun S."/>
            <person name="Yandell M."/>
            <person name="Tisserat N."/>
            <person name="Buell C.R."/>
        </authorList>
    </citation>
    <scope>NUCLEOTIDE SEQUENCE</scope>
    <source>
        <strain evidence="3">DAOM:BR144</strain>
    </source>
</reference>
<feature type="compositionally biased region" description="Polar residues" evidence="1">
    <location>
        <begin position="427"/>
        <end position="445"/>
    </location>
</feature>
<proteinExistence type="predicted"/>
<feature type="compositionally biased region" description="Polar residues" evidence="1">
    <location>
        <begin position="240"/>
        <end position="258"/>
    </location>
</feature>
<protein>
    <submittedName>
        <fullName evidence="2">Uncharacterized protein</fullName>
    </submittedName>
</protein>
<feature type="compositionally biased region" description="Basic residues" evidence="1">
    <location>
        <begin position="207"/>
        <end position="221"/>
    </location>
</feature>
<dbReference type="AlphaFoldDB" id="K3XD87"/>
<accession>K3XD87</accession>
<keyword evidence="3" id="KW-1185">Reference proteome</keyword>